<dbReference type="RefSeq" id="WP_182289019.1">
    <property type="nucleotide sequence ID" value="NZ_CP046269.1"/>
</dbReference>
<dbReference type="Proteomes" id="UP000515264">
    <property type="component" value="Chromosome 2"/>
</dbReference>
<accession>A0ABX6R5Z8</accession>
<proteinExistence type="predicted"/>
<protein>
    <submittedName>
        <fullName evidence="1">Uncharacterized protein</fullName>
    </submittedName>
</protein>
<evidence type="ECO:0000313" key="2">
    <source>
        <dbReference type="Proteomes" id="UP000515264"/>
    </source>
</evidence>
<organism evidence="1 2">
    <name type="scientific">Vibrio spartinae</name>
    <dbReference type="NCBI Taxonomy" id="1918945"/>
    <lineage>
        <taxon>Bacteria</taxon>
        <taxon>Pseudomonadati</taxon>
        <taxon>Pseudomonadota</taxon>
        <taxon>Gammaproteobacteria</taxon>
        <taxon>Vibrionales</taxon>
        <taxon>Vibrionaceae</taxon>
        <taxon>Vibrio</taxon>
    </lineage>
</organism>
<evidence type="ECO:0000313" key="1">
    <source>
        <dbReference type="EMBL" id="QMV16335.1"/>
    </source>
</evidence>
<gene>
    <name evidence="1" type="ORF">Vspart_03721</name>
</gene>
<dbReference type="EMBL" id="CP046269">
    <property type="protein sequence ID" value="QMV16335.1"/>
    <property type="molecule type" value="Genomic_DNA"/>
</dbReference>
<reference evidence="1 2" key="1">
    <citation type="journal article" date="2020" name="J. Nat. Prod.">
        <title>Genomics-Metabolomics Profiling Disclosed Marine Vibrio spartinae 3.6 as a Producer of a New Branched Side Chain Prodigiosin.</title>
        <authorList>
            <person name="Vitale G.A."/>
            <person name="Sciarretta M."/>
            <person name="Palma Esposito F."/>
            <person name="January G.G."/>
            <person name="Giaccio M."/>
            <person name="Bunk B."/>
            <person name="Sproer C."/>
            <person name="Bajerski F."/>
            <person name="Power D."/>
            <person name="Festa C."/>
            <person name="Monti M.C."/>
            <person name="D'Auria M.V."/>
            <person name="de Pascale D."/>
        </authorList>
    </citation>
    <scope>NUCLEOTIDE SEQUENCE [LARGE SCALE GENOMIC DNA]</scope>
    <source>
        <strain evidence="1 2">3.6</strain>
    </source>
</reference>
<keyword evidence="2" id="KW-1185">Reference proteome</keyword>
<sequence length="558" mass="61802">MGGIGTVSTKITLGKSDNVWKYGGDAAFNYSTLASSTTIAMTYDGSKESKGADVEINCSSSYYGNCVKADTDEWFKIFANKSYAELSDVKPLEMVSFDVSVPKIPAFKSPKPEPEEEEEITENIKKIDNLEGLAVFATLSAYDEAKQRLGGDTLTLKQFMEDAQKPADNKPLLAIEDAVKNNEIDPLNPYDELDAIWNHTAEHKVTMIPASSEQPKQDSESDLSDFQPLGVWIANWSDLFPWLAVGYDNNISNIGKASILLKSRTFIQDLRALSILYQIISNGNYLSTTGNTGAAQQIANSYTSVLNQFVKNTEFSQKIINRAFDSLSQSAKIIYTFWCKNPIFRSAELGFGVIASYSDSNKTYSMTPPTTPFSTTARMIQCELDPNRSCFASFVKLLPVFEVDDNDDVIVKVIGQGSQYLNSIYTNDVEVRALFGHAYGLQLTVETEEKYLLGSCMDGNNKVDIRLYPVPLSAAVGGNWMGQNISTPLSAFSDLNEQFKEINKQMQGMTSWSLSSKSWDNRWNGDTPYSPRTVETQYFGLVSEPIGIFGAHVNKDGK</sequence>
<name>A0ABX6R5Z8_9VIBR</name>